<keyword evidence="1" id="KW-1133">Transmembrane helix</keyword>
<dbReference type="EMBL" id="PGCL01000001">
    <property type="protein sequence ID" value="TAJ45771.1"/>
    <property type="molecule type" value="Genomic_DNA"/>
</dbReference>
<evidence type="ECO:0000313" key="3">
    <source>
        <dbReference type="Proteomes" id="UP000292580"/>
    </source>
</evidence>
<feature type="transmembrane region" description="Helical" evidence="1">
    <location>
        <begin position="12"/>
        <end position="30"/>
    </location>
</feature>
<keyword evidence="3" id="KW-1185">Reference proteome</keyword>
<name>A0A483CW50_9EURY</name>
<dbReference type="RefSeq" id="WP_130646137.1">
    <property type="nucleotide sequence ID" value="NZ_PGCL01000001.1"/>
</dbReference>
<gene>
    <name evidence="2" type="ORF">CUJ86_03420</name>
</gene>
<reference evidence="2 3" key="1">
    <citation type="submission" date="2017-11" db="EMBL/GenBank/DDBJ databases">
        <title>Isolation and Characterization of Methanofollis Species from Methane Seep Offshore SW Taiwan.</title>
        <authorList>
            <person name="Teng N.-H."/>
            <person name="Lai M.-C."/>
            <person name="Chen S.-C."/>
        </authorList>
    </citation>
    <scope>NUCLEOTIDE SEQUENCE [LARGE SCALE GENOMIC DNA]</scope>
    <source>
        <strain evidence="2 3">FWC-SCC2</strain>
    </source>
</reference>
<organism evidence="2 3">
    <name type="scientific">Methanofollis fontis</name>
    <dbReference type="NCBI Taxonomy" id="2052832"/>
    <lineage>
        <taxon>Archaea</taxon>
        <taxon>Methanobacteriati</taxon>
        <taxon>Methanobacteriota</taxon>
        <taxon>Stenosarchaea group</taxon>
        <taxon>Methanomicrobia</taxon>
        <taxon>Methanomicrobiales</taxon>
        <taxon>Methanomicrobiaceae</taxon>
        <taxon>Methanofollis</taxon>
    </lineage>
</organism>
<evidence type="ECO:0000313" key="2">
    <source>
        <dbReference type="EMBL" id="TAJ45771.1"/>
    </source>
</evidence>
<evidence type="ECO:0008006" key="4">
    <source>
        <dbReference type="Google" id="ProtNLM"/>
    </source>
</evidence>
<keyword evidence="1" id="KW-0812">Transmembrane</keyword>
<accession>A0A483CW50</accession>
<keyword evidence="1" id="KW-0472">Membrane</keyword>
<dbReference type="AlphaFoldDB" id="A0A483CW50"/>
<evidence type="ECO:0000256" key="1">
    <source>
        <dbReference type="SAM" id="Phobius"/>
    </source>
</evidence>
<proteinExistence type="predicted"/>
<sequence>MRRVLGFTALEWGILILIAGLLFTLAGHILGGGGGEPSGMVYSAMEETGALIEIDGTVEGYPAPDDPTALGSVSFTIRLLLGDMGGVDLDRTGFVFSDREGAVDLPRGTEGDAPPYWAITGRLDRPPFQSADEDDALESGEAFEILAVFPRPVAPGETFEITVTPPGGHPETVKRVVPSVVSGVTVLE</sequence>
<dbReference type="Proteomes" id="UP000292580">
    <property type="component" value="Unassembled WGS sequence"/>
</dbReference>
<dbReference type="OrthoDB" id="107082at2157"/>
<comment type="caution">
    <text evidence="2">The sequence shown here is derived from an EMBL/GenBank/DDBJ whole genome shotgun (WGS) entry which is preliminary data.</text>
</comment>
<protein>
    <recommendedName>
        <fullName evidence="4">Flagellin</fullName>
    </recommendedName>
</protein>